<evidence type="ECO:0000313" key="13">
    <source>
        <dbReference type="EMBL" id="KDR42388.1"/>
    </source>
</evidence>
<evidence type="ECO:0000256" key="10">
    <source>
        <dbReference type="ARBA" id="ARBA00023237"/>
    </source>
</evidence>
<dbReference type="InterPro" id="IPR023614">
    <property type="entry name" value="Porin_dom_sf"/>
</dbReference>
<keyword evidence="3" id="KW-0813">Transport</keyword>
<evidence type="ECO:0000256" key="8">
    <source>
        <dbReference type="ARBA" id="ARBA00023114"/>
    </source>
</evidence>
<keyword evidence="9" id="KW-0472">Membrane</keyword>
<dbReference type="EMBL" id="JFHC01000017">
    <property type="protein sequence ID" value="KDR42388.1"/>
    <property type="molecule type" value="Genomic_DNA"/>
</dbReference>
<dbReference type="GO" id="GO:0046930">
    <property type="term" value="C:pore complex"/>
    <property type="evidence" value="ECO:0007669"/>
    <property type="project" value="UniProtKB-KW"/>
</dbReference>
<evidence type="ECO:0000313" key="14">
    <source>
        <dbReference type="Proteomes" id="UP000027466"/>
    </source>
</evidence>
<comment type="subcellular location">
    <subcellularLocation>
        <location evidence="1">Cell outer membrane</location>
        <topology evidence="1">Multi-pass membrane protein</topology>
    </subcellularLocation>
</comment>
<organism evidence="13 14">
    <name type="scientific">Caballeronia glathei</name>
    <dbReference type="NCBI Taxonomy" id="60547"/>
    <lineage>
        <taxon>Bacteria</taxon>
        <taxon>Pseudomonadati</taxon>
        <taxon>Pseudomonadota</taxon>
        <taxon>Betaproteobacteria</taxon>
        <taxon>Burkholderiales</taxon>
        <taxon>Burkholderiaceae</taxon>
        <taxon>Caballeronia</taxon>
    </lineage>
</organism>
<dbReference type="SUPFAM" id="SSF56935">
    <property type="entry name" value="Porins"/>
    <property type="match status" value="1"/>
</dbReference>
<evidence type="ECO:0000256" key="9">
    <source>
        <dbReference type="ARBA" id="ARBA00023136"/>
    </source>
</evidence>
<keyword evidence="7" id="KW-0406">Ion transport</keyword>
<comment type="subunit">
    <text evidence="2">Homotrimer.</text>
</comment>
<dbReference type="InterPro" id="IPR033900">
    <property type="entry name" value="Gram_neg_porin_domain"/>
</dbReference>
<evidence type="ECO:0000256" key="6">
    <source>
        <dbReference type="ARBA" id="ARBA00022729"/>
    </source>
</evidence>
<proteinExistence type="predicted"/>
<dbReference type="GO" id="GO:0015288">
    <property type="term" value="F:porin activity"/>
    <property type="evidence" value="ECO:0007669"/>
    <property type="project" value="UniProtKB-KW"/>
</dbReference>
<keyword evidence="4" id="KW-1134">Transmembrane beta strand</keyword>
<dbReference type="InterPro" id="IPR050298">
    <property type="entry name" value="Gram-neg_bact_OMP"/>
</dbReference>
<evidence type="ECO:0000256" key="5">
    <source>
        <dbReference type="ARBA" id="ARBA00022692"/>
    </source>
</evidence>
<dbReference type="RefSeq" id="WP_035939715.1">
    <property type="nucleotide sequence ID" value="NZ_CADFFX010000023.1"/>
</dbReference>
<reference evidence="13 14" key="1">
    <citation type="submission" date="2014-03" db="EMBL/GenBank/DDBJ databases">
        <title>Draft Genome Sequences of Four Burkholderia Strains.</title>
        <authorList>
            <person name="Liu X.Y."/>
            <person name="Li C.X."/>
            <person name="Xu J.H."/>
        </authorList>
    </citation>
    <scope>NUCLEOTIDE SEQUENCE [LARGE SCALE GENOMIC DNA]</scope>
    <source>
        <strain evidence="13 14">DSM 50014</strain>
    </source>
</reference>
<keyword evidence="14" id="KW-1185">Reference proteome</keyword>
<evidence type="ECO:0000256" key="11">
    <source>
        <dbReference type="SAM" id="SignalP"/>
    </source>
</evidence>
<dbReference type="CDD" id="cd00342">
    <property type="entry name" value="gram_neg_porins"/>
    <property type="match status" value="1"/>
</dbReference>
<sequence length="391" mass="41039">MELKRIALAASSCVCIAAHAQSSVTLYGILDNGISFVSNQKTASGGGHSAWMASTGNIVGDRWGLTGAEDLGGGLKALFKLENGYSGQTGKLQQGGRLFGRQSWVGLSSSDAGTVTLGRQYDSVVDYLGPRSLAQTFYGGLEFAHPFDNDNISDFFRLDNSIKFASAGYHGLTFGGLYAFSNQAGGFAVNRAYSAGAAYKNGPLSLSAAYMQLDEPGNGAVGALDGSTASGDATFHGSRQRVWGAGASYALGAATFGFVWTQTTVADATGVNIGSSLAPAQTGTPTDLRFSNYEINARYLLTPSWGVAASYTFTDGRYSNATIDAKPRWNQFNLLTSYALSKLTDVYLMCEYQHVTGAAGTIFRGAFIEGSGGASATNKQFLASAGLRIRF</sequence>
<feature type="domain" description="Porin" evidence="12">
    <location>
        <begin position="7"/>
        <end position="355"/>
    </location>
</feature>
<dbReference type="GO" id="GO:0006811">
    <property type="term" value="P:monoatomic ion transport"/>
    <property type="evidence" value="ECO:0007669"/>
    <property type="project" value="UniProtKB-KW"/>
</dbReference>
<dbReference type="Proteomes" id="UP000027466">
    <property type="component" value="Unassembled WGS sequence"/>
</dbReference>
<evidence type="ECO:0000256" key="2">
    <source>
        <dbReference type="ARBA" id="ARBA00011233"/>
    </source>
</evidence>
<dbReference type="PANTHER" id="PTHR34501">
    <property type="entry name" value="PROTEIN YDDL-RELATED"/>
    <property type="match status" value="1"/>
</dbReference>
<accession>A0A069PNX1</accession>
<dbReference type="Pfam" id="PF13609">
    <property type="entry name" value="Porin_4"/>
    <property type="match status" value="1"/>
</dbReference>
<keyword evidence="8" id="KW-0626">Porin</keyword>
<comment type="caution">
    <text evidence="13">The sequence shown here is derived from an EMBL/GenBank/DDBJ whole genome shotgun (WGS) entry which is preliminary data.</text>
</comment>
<feature type="chain" id="PRO_5001664484" evidence="11">
    <location>
        <begin position="21"/>
        <end position="391"/>
    </location>
</feature>
<protein>
    <submittedName>
        <fullName evidence="13">Membrane protein</fullName>
    </submittedName>
</protein>
<evidence type="ECO:0000259" key="12">
    <source>
        <dbReference type="Pfam" id="PF13609"/>
    </source>
</evidence>
<dbReference type="STRING" id="60547.GCA_000751215_06481"/>
<dbReference type="Gene3D" id="2.40.160.10">
    <property type="entry name" value="Porin"/>
    <property type="match status" value="1"/>
</dbReference>
<gene>
    <name evidence="13" type="ORF">BG61_09875</name>
</gene>
<feature type="signal peptide" evidence="11">
    <location>
        <begin position="1"/>
        <end position="20"/>
    </location>
</feature>
<keyword evidence="10" id="KW-0998">Cell outer membrane</keyword>
<keyword evidence="6 11" id="KW-0732">Signal</keyword>
<evidence type="ECO:0000256" key="7">
    <source>
        <dbReference type="ARBA" id="ARBA00023065"/>
    </source>
</evidence>
<name>A0A069PNX1_9BURK</name>
<evidence type="ECO:0000256" key="4">
    <source>
        <dbReference type="ARBA" id="ARBA00022452"/>
    </source>
</evidence>
<dbReference type="AlphaFoldDB" id="A0A069PNX1"/>
<evidence type="ECO:0000256" key="1">
    <source>
        <dbReference type="ARBA" id="ARBA00004571"/>
    </source>
</evidence>
<dbReference type="GO" id="GO:0009279">
    <property type="term" value="C:cell outer membrane"/>
    <property type="evidence" value="ECO:0007669"/>
    <property type="project" value="UniProtKB-SubCell"/>
</dbReference>
<evidence type="ECO:0000256" key="3">
    <source>
        <dbReference type="ARBA" id="ARBA00022448"/>
    </source>
</evidence>
<dbReference type="PANTHER" id="PTHR34501:SF9">
    <property type="entry name" value="MAJOR OUTER MEMBRANE PROTEIN P.IA"/>
    <property type="match status" value="1"/>
</dbReference>
<keyword evidence="5" id="KW-0812">Transmembrane</keyword>